<dbReference type="Pfam" id="PF13450">
    <property type="entry name" value="NAD_binding_8"/>
    <property type="match status" value="1"/>
</dbReference>
<dbReference type="OrthoDB" id="10265971at2759"/>
<dbReference type="Proteomes" id="UP000308768">
    <property type="component" value="Unassembled WGS sequence"/>
</dbReference>
<feature type="domain" description="Checkpoint protein RAD24-like helical bundle" evidence="3">
    <location>
        <begin position="1140"/>
        <end position="1242"/>
    </location>
</feature>
<evidence type="ECO:0000256" key="1">
    <source>
        <dbReference type="ARBA" id="ARBA00010139"/>
    </source>
</evidence>
<dbReference type="PANTHER" id="PTHR42877:SF8">
    <property type="entry name" value="MONOOXYGENASE"/>
    <property type="match status" value="1"/>
</dbReference>
<feature type="compositionally biased region" description="Polar residues" evidence="2">
    <location>
        <begin position="671"/>
        <end position="687"/>
    </location>
</feature>
<protein>
    <recommendedName>
        <fullName evidence="3">Checkpoint protein RAD24-like helical bundle domain-containing protein</fullName>
    </recommendedName>
</protein>
<feature type="compositionally biased region" description="Basic and acidic residues" evidence="2">
    <location>
        <begin position="632"/>
        <end position="657"/>
    </location>
</feature>
<feature type="compositionally biased region" description="Basic residues" evidence="2">
    <location>
        <begin position="1471"/>
        <end position="1483"/>
    </location>
</feature>
<feature type="compositionally biased region" description="Polar residues" evidence="2">
    <location>
        <begin position="1355"/>
        <end position="1371"/>
    </location>
</feature>
<dbReference type="STRING" id="331657.A0A4U0X006"/>
<evidence type="ECO:0000313" key="4">
    <source>
        <dbReference type="EMBL" id="TKA68458.1"/>
    </source>
</evidence>
<sequence length="1512" mass="167045">MSSAQDHLASGQDDVRNGNLVPSGQAEPATKGRSTRLMHSRLGTPLHHERDMRVICIGAGASGLCFAYKLQRSFEKFSLIVYEKNAEVSGTWYENKYPGCACDVPAHNYTYSWEPKLDWTAVYAGSGEINKYFNDFAVKNGLHKYCKVNHQVVGARWDDKKGHWEVQITDLKTGNIVNDQCDILINAAGILNAWKWPDLPGLSEYKGKLLHSANWDDTVELEGKHVGLIGNGSSGIQILPAIQPKVASLTTFIRNPTWVSPVQGLEQHVYSEQEKDDFKNKPGHLLEYRKQNETALDTLIELFMANSQAQKDTRVLMTDQMKEKLGNDFLAQKLIPQWGVGCRRLTPGINYLETLTAHNVKVVCGEIEVVTDKGCLCDDGKEYPLDVLICATGFDTSFRPRFPIVGLNGVDLREQWSKESLGYLGIAAANIPNYFVFLGPSCPIGNGPVISAIEAQADYMLMFCDRWQTENIHSFAPKQEAVDDFVEFTDDYMKKTVWDEECRSWYKNNSSSARVSALWPGSSLHYMEFMSYVRYDDWDVKYDGNRFAVLGNGLSQTEVDFSADWAYYIRDEDDGPYMSKGKQRKILTKSGSKPLKDGSGTFKFPRTRKKTVVVLSSDDEDDNDKSSVSSSEPDHEAQQSRALRSRDTNVKVSEKTSKVKSLPVRTHQKLVLSQTPSLDSTTEASSQKAKREARAKPVNSRVKPKANTIYSFFNATTQRQQSSQRSVSPEKLNAGRSTREEDLIQDDSLDEGLLQLPDTKASSTALVLKKRTRAALSADSGIAEIDDLISASQKYRKTSGGARASIAQPLSAPVGSDTRPWTEKYGPLNLDELATHARKVRDVRTWLESVFDSGTDHGKRLLLLKGDAGSGKTTTIDLLSKDLGFNIMEWKNPVDLDFSSESFVSASLQFEEFISRTGRFGGLTLVGGDGNIVLDGESNLAGNSTSDGKKVILIEEFPNTFNRTSTVLQSFRSVILQYLAANMSSTPMSISGHDAVGQQVTPIVMIISETLQSANTASTDSFTAHRLLGPEILNHPAVSVIEFNAIAPTLLTKALELVVLKEARISGRRKTPGPQVLKRLAEIGDIRSAISSLEFLCLRGDDNNGWGGEITFVKKKKASKDLPGLTKMERESLEMVTQRESSLGIFHAVGKVVYNKREEPLTIAPLDSIPQPPNHLPQHRRPKASEVNVDALIDEIGTDASTFIAALHENYILSCQSSTSEETIECITDCIDALSDADFLGPDRFGSRNFSGSAVDNLRQDEMGFQVGVRGLLFHLPFPVKRKAPKWGGKGDAHSMFYPTSLKLWRQREEIEGLVDLFVAKAQRGQLTDPSGSTPSMSAARSGSVETWKRNSTFTGASAPASQPVNSLTGSGQEGFEDSTAEPIGMLLTTGASARVEMLLERLPYLGSILQQKQTKSLTLAATLRDIEKITHFMSIGIGLKGETDDYPDAEPALASADWATDRYSSLPTKPTRRDRHSTVKAKQKLEGGRSRIPVERDVERLVLVDDDIEDD</sequence>
<proteinExistence type="inferred from homology"/>
<dbReference type="SUPFAM" id="SSF51905">
    <property type="entry name" value="FAD/NAD(P)-binding domain"/>
    <property type="match status" value="2"/>
</dbReference>
<dbReference type="PANTHER" id="PTHR42877">
    <property type="entry name" value="L-ORNITHINE N(5)-MONOOXYGENASE-RELATED"/>
    <property type="match status" value="1"/>
</dbReference>
<evidence type="ECO:0000256" key="2">
    <source>
        <dbReference type="SAM" id="MobiDB-lite"/>
    </source>
</evidence>
<dbReference type="InterPro" id="IPR057927">
    <property type="entry name" value="RAD24-like_helical"/>
</dbReference>
<dbReference type="InterPro" id="IPR036188">
    <property type="entry name" value="FAD/NAD-bd_sf"/>
</dbReference>
<dbReference type="Gene3D" id="3.50.50.60">
    <property type="entry name" value="FAD/NAD(P)-binding domain"/>
    <property type="match status" value="2"/>
</dbReference>
<dbReference type="InterPro" id="IPR027417">
    <property type="entry name" value="P-loop_NTPase"/>
</dbReference>
<feature type="region of interest" description="Disordered" evidence="2">
    <location>
        <begin position="1"/>
        <end position="37"/>
    </location>
</feature>
<feature type="region of interest" description="Disordered" evidence="2">
    <location>
        <begin position="715"/>
        <end position="745"/>
    </location>
</feature>
<organism evidence="4 5">
    <name type="scientific">Cryomyces minteri</name>
    <dbReference type="NCBI Taxonomy" id="331657"/>
    <lineage>
        <taxon>Eukaryota</taxon>
        <taxon>Fungi</taxon>
        <taxon>Dikarya</taxon>
        <taxon>Ascomycota</taxon>
        <taxon>Pezizomycotina</taxon>
        <taxon>Dothideomycetes</taxon>
        <taxon>Dothideomycetes incertae sedis</taxon>
        <taxon>Cryomyces</taxon>
    </lineage>
</organism>
<feature type="compositionally biased region" description="Low complexity" evidence="2">
    <location>
        <begin position="718"/>
        <end position="727"/>
    </location>
</feature>
<dbReference type="Pfam" id="PF25812">
    <property type="entry name" value="RAD24_helical"/>
    <property type="match status" value="1"/>
</dbReference>
<dbReference type="SUPFAM" id="SSF52540">
    <property type="entry name" value="P-loop containing nucleoside triphosphate hydrolases"/>
    <property type="match status" value="1"/>
</dbReference>
<feature type="region of interest" description="Disordered" evidence="2">
    <location>
        <begin position="1462"/>
        <end position="1491"/>
    </location>
</feature>
<dbReference type="InterPro" id="IPR051209">
    <property type="entry name" value="FAD-bind_Monooxygenase_sf"/>
</dbReference>
<feature type="region of interest" description="Disordered" evidence="2">
    <location>
        <begin position="579"/>
        <end position="703"/>
    </location>
</feature>
<evidence type="ECO:0000259" key="3">
    <source>
        <dbReference type="Pfam" id="PF25812"/>
    </source>
</evidence>
<gene>
    <name evidence="4" type="ORF">B0A49_03049</name>
</gene>
<dbReference type="Pfam" id="PF03215">
    <property type="entry name" value="Rad17"/>
    <property type="match status" value="1"/>
</dbReference>
<comment type="similarity">
    <text evidence="1">Belongs to the FAD-binding monooxygenase family.</text>
</comment>
<reference evidence="4 5" key="1">
    <citation type="submission" date="2017-03" db="EMBL/GenBank/DDBJ databases">
        <title>Genomes of endolithic fungi from Antarctica.</title>
        <authorList>
            <person name="Coleine C."/>
            <person name="Masonjones S."/>
            <person name="Stajich J.E."/>
        </authorList>
    </citation>
    <scope>NUCLEOTIDE SEQUENCE [LARGE SCALE GENOMIC DNA]</scope>
    <source>
        <strain evidence="4 5">CCFEE 5187</strain>
    </source>
</reference>
<comment type="caution">
    <text evidence="4">The sequence shown here is derived from an EMBL/GenBank/DDBJ whole genome shotgun (WGS) entry which is preliminary data.</text>
</comment>
<name>A0A4U0X006_9PEZI</name>
<evidence type="ECO:0000313" key="5">
    <source>
        <dbReference type="Proteomes" id="UP000308768"/>
    </source>
</evidence>
<feature type="region of interest" description="Disordered" evidence="2">
    <location>
        <begin position="1355"/>
        <end position="1375"/>
    </location>
</feature>
<dbReference type="EMBL" id="NAJN01000816">
    <property type="protein sequence ID" value="TKA68458.1"/>
    <property type="molecule type" value="Genomic_DNA"/>
</dbReference>
<keyword evidence="5" id="KW-1185">Reference proteome</keyword>
<accession>A0A4U0X006</accession>
<dbReference type="Gene3D" id="3.40.50.300">
    <property type="entry name" value="P-loop containing nucleotide triphosphate hydrolases"/>
    <property type="match status" value="1"/>
</dbReference>